<evidence type="ECO:0000256" key="2">
    <source>
        <dbReference type="ARBA" id="ARBA00023163"/>
    </source>
</evidence>
<dbReference type="InterPro" id="IPR005202">
    <property type="entry name" value="TF_GRAS"/>
</dbReference>
<dbReference type="RefSeq" id="WP_395817346.1">
    <property type="nucleotide sequence ID" value="NZ_CP043494.1"/>
</dbReference>
<dbReference type="PROSITE" id="PS50985">
    <property type="entry name" value="GRAS"/>
    <property type="match status" value="1"/>
</dbReference>
<keyword evidence="1" id="KW-0805">Transcription regulation</keyword>
<sequence>MPNAQAVTLRQNPVYPAPQGSWRGHSLKSSLQAIAGRLAEGEQREGVVRMLDDLLRPLDPERSEDQLVGAIAAALRKRAVGARANVGNLYLHEDELQHMRLYTLLRERVPMISMTHPLANELLLPHVSAQEQVIILDIGIGNGEQLADLIHLCGTRDAAPRRLVVVGLDLSAPSLANAQRNLSAAAERWGIDFRFIALNKQVEALTDEDWTLLDSLEGTRVVNATFALHHLRHDDAAPDVRDRLFQRLRRWQPRTLVISETDAEFNTVPLPERTGNVYDYFLGMFQHLDALDIPEGDRLLLKLGMIAREIEDILGPNEEERCERYESGRHWSERLERAGFALTPPPPSLTLGSNEAITITVDRGYVTLLGAGTSLVALLCARPVEG</sequence>
<dbReference type="Pfam" id="PF03514">
    <property type="entry name" value="GRAS"/>
    <property type="match status" value="1"/>
</dbReference>
<dbReference type="EMBL" id="CP043494">
    <property type="protein sequence ID" value="WNG44473.1"/>
    <property type="molecule type" value="Genomic_DNA"/>
</dbReference>
<dbReference type="Gene3D" id="3.40.50.150">
    <property type="entry name" value="Vaccinia Virus protein VP39"/>
    <property type="match status" value="1"/>
</dbReference>
<dbReference type="Proteomes" id="UP001611383">
    <property type="component" value="Chromosome"/>
</dbReference>
<proteinExistence type="predicted"/>
<keyword evidence="4" id="KW-1185">Reference proteome</keyword>
<protein>
    <submittedName>
        <fullName evidence="3">GRAS family protein</fullName>
    </submittedName>
</protein>
<reference evidence="3 4" key="1">
    <citation type="submission" date="2019-08" db="EMBL/GenBank/DDBJ databases">
        <title>Archangium and Cystobacter genomes.</title>
        <authorList>
            <person name="Chen I.-C.K."/>
            <person name="Wielgoss S."/>
        </authorList>
    </citation>
    <scope>NUCLEOTIDE SEQUENCE [LARGE SCALE GENOMIC DNA]</scope>
    <source>
        <strain evidence="3 4">Cbm 6</strain>
    </source>
</reference>
<evidence type="ECO:0000313" key="4">
    <source>
        <dbReference type="Proteomes" id="UP001611383"/>
    </source>
</evidence>
<dbReference type="InterPro" id="IPR029063">
    <property type="entry name" value="SAM-dependent_MTases_sf"/>
</dbReference>
<gene>
    <name evidence="3" type="ORF">F0U60_10390</name>
</gene>
<accession>A0ABY9WMI8</accession>
<keyword evidence="2" id="KW-0804">Transcription</keyword>
<name>A0ABY9WMI8_9BACT</name>
<organism evidence="3 4">
    <name type="scientific">Archangium minus</name>
    <dbReference type="NCBI Taxonomy" id="83450"/>
    <lineage>
        <taxon>Bacteria</taxon>
        <taxon>Pseudomonadati</taxon>
        <taxon>Myxococcota</taxon>
        <taxon>Myxococcia</taxon>
        <taxon>Myxococcales</taxon>
        <taxon>Cystobacterineae</taxon>
        <taxon>Archangiaceae</taxon>
        <taxon>Archangium</taxon>
    </lineage>
</organism>
<evidence type="ECO:0000313" key="3">
    <source>
        <dbReference type="EMBL" id="WNG44473.1"/>
    </source>
</evidence>
<dbReference type="PANTHER" id="PTHR31636">
    <property type="entry name" value="OSJNBA0084A10.13 PROTEIN-RELATED"/>
    <property type="match status" value="1"/>
</dbReference>
<evidence type="ECO:0000256" key="1">
    <source>
        <dbReference type="ARBA" id="ARBA00023015"/>
    </source>
</evidence>
<dbReference type="SUPFAM" id="SSF53335">
    <property type="entry name" value="S-adenosyl-L-methionine-dependent methyltransferases"/>
    <property type="match status" value="1"/>
</dbReference>